<feature type="signal peptide" evidence="1">
    <location>
        <begin position="1"/>
        <end position="17"/>
    </location>
</feature>
<dbReference type="PROSITE" id="PS51257">
    <property type="entry name" value="PROKAR_LIPOPROTEIN"/>
    <property type="match status" value="1"/>
</dbReference>
<dbReference type="InterPro" id="IPR027367">
    <property type="entry name" value="Gly-zipper_YMGG"/>
</dbReference>
<dbReference type="RefSeq" id="WP_079542373.1">
    <property type="nucleotide sequence ID" value="NZ_CAURWG010000015.1"/>
</dbReference>
<accession>A0A1C3H7F5</accession>
<gene>
    <name evidence="3" type="ORF">CHUV0807_2531</name>
</gene>
<organism evidence="3 4">
    <name type="scientific">Cardiobacterium hominis</name>
    <dbReference type="NCBI Taxonomy" id="2718"/>
    <lineage>
        <taxon>Bacteria</taxon>
        <taxon>Pseudomonadati</taxon>
        <taxon>Pseudomonadota</taxon>
        <taxon>Gammaproteobacteria</taxon>
        <taxon>Cardiobacteriales</taxon>
        <taxon>Cardiobacteriaceae</taxon>
        <taxon>Cardiobacterium</taxon>
    </lineage>
</organism>
<dbReference type="AlphaFoldDB" id="A0A1C3H7F5"/>
<dbReference type="EMBL" id="FKLO01000087">
    <property type="protein sequence ID" value="SAM72969.1"/>
    <property type="molecule type" value="Genomic_DNA"/>
</dbReference>
<evidence type="ECO:0000313" key="4">
    <source>
        <dbReference type="Proteomes" id="UP000190837"/>
    </source>
</evidence>
<feature type="domain" description="YMGG-like Gly-zipper" evidence="2">
    <location>
        <begin position="60"/>
        <end position="98"/>
    </location>
</feature>
<sequence length="104" mass="10579">MKTLIPFATVLLLAACAAPPRVEAPLQAQAPAPMGMEGPSSIGQNIIGYKHSRYANQPNEVNNALWGAALGAGAGQAIGHDTESTVYGAAAGTLGGYFGSKLIR</sequence>
<name>A0A1C3H7F5_9GAMM</name>
<keyword evidence="1" id="KW-0732">Signal</keyword>
<evidence type="ECO:0000313" key="3">
    <source>
        <dbReference type="EMBL" id="SAM72969.1"/>
    </source>
</evidence>
<evidence type="ECO:0000259" key="2">
    <source>
        <dbReference type="Pfam" id="PF13441"/>
    </source>
</evidence>
<evidence type="ECO:0000256" key="1">
    <source>
        <dbReference type="SAM" id="SignalP"/>
    </source>
</evidence>
<feature type="chain" id="PRO_5008674954" description="YMGG-like Gly-zipper domain-containing protein" evidence="1">
    <location>
        <begin position="18"/>
        <end position="104"/>
    </location>
</feature>
<reference evidence="4" key="1">
    <citation type="submission" date="2016-04" db="EMBL/GenBank/DDBJ databases">
        <authorList>
            <person name="Tagini F."/>
        </authorList>
    </citation>
    <scope>NUCLEOTIDE SEQUENCE [LARGE SCALE GENOMIC DNA]</scope>
    <source>
        <strain evidence="4">CHUV0807</strain>
    </source>
</reference>
<dbReference type="Proteomes" id="UP000190837">
    <property type="component" value="Unassembled WGS sequence"/>
</dbReference>
<dbReference type="Pfam" id="PF13441">
    <property type="entry name" value="Gly-zipper_YMGG"/>
    <property type="match status" value="1"/>
</dbReference>
<proteinExistence type="predicted"/>
<protein>
    <recommendedName>
        <fullName evidence="2">YMGG-like Gly-zipper domain-containing protein</fullName>
    </recommendedName>
</protein>